<feature type="transmembrane region" description="Helical" evidence="5">
    <location>
        <begin position="111"/>
        <end position="133"/>
    </location>
</feature>
<feature type="transmembrane region" description="Helical" evidence="5">
    <location>
        <begin position="344"/>
        <end position="362"/>
    </location>
</feature>
<evidence type="ECO:0000256" key="2">
    <source>
        <dbReference type="ARBA" id="ARBA00022692"/>
    </source>
</evidence>
<keyword evidence="8" id="KW-1185">Reference proteome</keyword>
<dbReference type="InterPro" id="IPR050327">
    <property type="entry name" value="Proton-linked_MCT"/>
</dbReference>
<feature type="transmembrane region" description="Helical" evidence="5">
    <location>
        <begin position="58"/>
        <end position="80"/>
    </location>
</feature>
<evidence type="ECO:0000256" key="4">
    <source>
        <dbReference type="ARBA" id="ARBA00023136"/>
    </source>
</evidence>
<dbReference type="EMBL" id="JBHTCG010000021">
    <property type="protein sequence ID" value="MFC7385756.1"/>
    <property type="molecule type" value="Genomic_DNA"/>
</dbReference>
<feature type="domain" description="Major facilitator superfamily (MFS) profile" evidence="6">
    <location>
        <begin position="21"/>
        <end position="456"/>
    </location>
</feature>
<organism evidence="7 8">
    <name type="scientific">Sphaerisporangium rhizosphaerae</name>
    <dbReference type="NCBI Taxonomy" id="2269375"/>
    <lineage>
        <taxon>Bacteria</taxon>
        <taxon>Bacillati</taxon>
        <taxon>Actinomycetota</taxon>
        <taxon>Actinomycetes</taxon>
        <taxon>Streptosporangiales</taxon>
        <taxon>Streptosporangiaceae</taxon>
        <taxon>Sphaerisporangium</taxon>
    </lineage>
</organism>
<feature type="transmembrane region" description="Helical" evidence="5">
    <location>
        <begin position="175"/>
        <end position="197"/>
    </location>
</feature>
<keyword evidence="3 5" id="KW-1133">Transmembrane helix</keyword>
<evidence type="ECO:0000313" key="7">
    <source>
        <dbReference type="EMBL" id="MFC7385756.1"/>
    </source>
</evidence>
<accession>A0ABW2PF07</accession>
<dbReference type="PANTHER" id="PTHR11360">
    <property type="entry name" value="MONOCARBOXYLATE TRANSPORTER"/>
    <property type="match status" value="1"/>
</dbReference>
<dbReference type="InterPro" id="IPR011701">
    <property type="entry name" value="MFS"/>
</dbReference>
<gene>
    <name evidence="7" type="ORF">ACFQSB_26365</name>
</gene>
<dbReference type="Pfam" id="PF07690">
    <property type="entry name" value="MFS_1"/>
    <property type="match status" value="1"/>
</dbReference>
<feature type="transmembrane region" description="Helical" evidence="5">
    <location>
        <begin position="310"/>
        <end position="332"/>
    </location>
</feature>
<dbReference type="PANTHER" id="PTHR11360:SF284">
    <property type="entry name" value="EG:103B4.3 PROTEIN-RELATED"/>
    <property type="match status" value="1"/>
</dbReference>
<sequence>MVGMMLTQDVRRGRWPHRAWAVAAVAFVAIIGAAGFRATPGVLITPLETEFGWSRGTISLAVSVNLMLFGLTAPFAAALMDRLGMRRVVASALLLVALGSGLTVFMTSSWQLILCWGVLVGLGTGSMALAFVATVTDRWFVRHRGVVTGVLTAGGATGQLIFLPVLAWLAEGPGWRTAAVVVAVAALAVVPVVWLLLRDRPEDVGLTALGAEPAVVPAAPAAGSAAGGPAGSAAAGPAAGDTAVRGGGARTAGRPGGAAVRAISVLRSAARTRSFWYLAGGFAICGASTNGLVGTHFIPAAHDHGMAETTAAGLLALIGVFDIAGTIFSGWLSDRVDSRVLLGAYYALRGASLLVLPPLFAATAEPSMLVFIIFYGLDWVATVPPTVALCRKLFGKDGSVVFGWVFASHQVGAAIAAVAAGLTRDHLGHYDAAWYGAGLLCAVAAVMSLRVGRGGSASGAAPTAEPVTAATAT</sequence>
<dbReference type="CDD" id="cd17355">
    <property type="entry name" value="MFS_YcxA_like"/>
    <property type="match status" value="1"/>
</dbReference>
<feature type="transmembrane region" description="Helical" evidence="5">
    <location>
        <begin position="20"/>
        <end position="38"/>
    </location>
</feature>
<evidence type="ECO:0000259" key="6">
    <source>
        <dbReference type="PROSITE" id="PS50850"/>
    </source>
</evidence>
<feature type="transmembrane region" description="Helical" evidence="5">
    <location>
        <begin position="368"/>
        <end position="389"/>
    </location>
</feature>
<feature type="transmembrane region" description="Helical" evidence="5">
    <location>
        <begin position="275"/>
        <end position="298"/>
    </location>
</feature>
<dbReference type="RefSeq" id="WP_380829626.1">
    <property type="nucleotide sequence ID" value="NZ_JBHTCG010000021.1"/>
</dbReference>
<dbReference type="Gene3D" id="1.20.1250.20">
    <property type="entry name" value="MFS general substrate transporter like domains"/>
    <property type="match status" value="2"/>
</dbReference>
<feature type="transmembrane region" description="Helical" evidence="5">
    <location>
        <begin position="87"/>
        <end position="105"/>
    </location>
</feature>
<dbReference type="PROSITE" id="PS50850">
    <property type="entry name" value="MFS"/>
    <property type="match status" value="1"/>
</dbReference>
<protein>
    <submittedName>
        <fullName evidence="7">MFS transporter</fullName>
    </submittedName>
</protein>
<feature type="transmembrane region" description="Helical" evidence="5">
    <location>
        <begin position="432"/>
        <end position="449"/>
    </location>
</feature>
<evidence type="ECO:0000256" key="5">
    <source>
        <dbReference type="SAM" id="Phobius"/>
    </source>
</evidence>
<feature type="transmembrane region" description="Helical" evidence="5">
    <location>
        <begin position="401"/>
        <end position="420"/>
    </location>
</feature>
<proteinExistence type="predicted"/>
<dbReference type="InterPro" id="IPR020846">
    <property type="entry name" value="MFS_dom"/>
</dbReference>
<evidence type="ECO:0000256" key="3">
    <source>
        <dbReference type="ARBA" id="ARBA00022989"/>
    </source>
</evidence>
<dbReference type="InterPro" id="IPR036259">
    <property type="entry name" value="MFS_trans_sf"/>
</dbReference>
<dbReference type="Proteomes" id="UP001596496">
    <property type="component" value="Unassembled WGS sequence"/>
</dbReference>
<name>A0ABW2PF07_9ACTN</name>
<dbReference type="SUPFAM" id="SSF103473">
    <property type="entry name" value="MFS general substrate transporter"/>
    <property type="match status" value="1"/>
</dbReference>
<evidence type="ECO:0000313" key="8">
    <source>
        <dbReference type="Proteomes" id="UP001596496"/>
    </source>
</evidence>
<evidence type="ECO:0000256" key="1">
    <source>
        <dbReference type="ARBA" id="ARBA00004651"/>
    </source>
</evidence>
<reference evidence="8" key="1">
    <citation type="journal article" date="2019" name="Int. J. Syst. Evol. Microbiol.">
        <title>The Global Catalogue of Microorganisms (GCM) 10K type strain sequencing project: providing services to taxonomists for standard genome sequencing and annotation.</title>
        <authorList>
            <consortium name="The Broad Institute Genomics Platform"/>
            <consortium name="The Broad Institute Genome Sequencing Center for Infectious Disease"/>
            <person name="Wu L."/>
            <person name="Ma J."/>
        </authorList>
    </citation>
    <scope>NUCLEOTIDE SEQUENCE [LARGE SCALE GENOMIC DNA]</scope>
    <source>
        <strain evidence="8">CECT 7649</strain>
    </source>
</reference>
<keyword evidence="4 5" id="KW-0472">Membrane</keyword>
<feature type="transmembrane region" description="Helical" evidence="5">
    <location>
        <begin position="145"/>
        <end position="169"/>
    </location>
</feature>
<comment type="subcellular location">
    <subcellularLocation>
        <location evidence="1">Cell membrane</location>
        <topology evidence="1">Multi-pass membrane protein</topology>
    </subcellularLocation>
</comment>
<keyword evidence="2 5" id="KW-0812">Transmembrane</keyword>
<comment type="caution">
    <text evidence="7">The sequence shown here is derived from an EMBL/GenBank/DDBJ whole genome shotgun (WGS) entry which is preliminary data.</text>
</comment>